<dbReference type="Proteomes" id="UP001163603">
    <property type="component" value="Chromosome 5"/>
</dbReference>
<gene>
    <name evidence="1" type="ORF">Pint_27019</name>
</gene>
<name>A0ACC0YT35_9ROSI</name>
<dbReference type="EMBL" id="CM047740">
    <property type="protein sequence ID" value="KAJ0041338.1"/>
    <property type="molecule type" value="Genomic_DNA"/>
</dbReference>
<accession>A0ACC0YT35</accession>
<proteinExistence type="predicted"/>
<evidence type="ECO:0000313" key="1">
    <source>
        <dbReference type="EMBL" id="KAJ0041338.1"/>
    </source>
</evidence>
<organism evidence="1 2">
    <name type="scientific">Pistacia integerrima</name>
    <dbReference type="NCBI Taxonomy" id="434235"/>
    <lineage>
        <taxon>Eukaryota</taxon>
        <taxon>Viridiplantae</taxon>
        <taxon>Streptophyta</taxon>
        <taxon>Embryophyta</taxon>
        <taxon>Tracheophyta</taxon>
        <taxon>Spermatophyta</taxon>
        <taxon>Magnoliopsida</taxon>
        <taxon>eudicotyledons</taxon>
        <taxon>Gunneridae</taxon>
        <taxon>Pentapetalae</taxon>
        <taxon>rosids</taxon>
        <taxon>malvids</taxon>
        <taxon>Sapindales</taxon>
        <taxon>Anacardiaceae</taxon>
        <taxon>Pistacia</taxon>
    </lineage>
</organism>
<evidence type="ECO:0000313" key="2">
    <source>
        <dbReference type="Proteomes" id="UP001163603"/>
    </source>
</evidence>
<protein>
    <submittedName>
        <fullName evidence="1">Uncharacterized protein</fullName>
    </submittedName>
</protein>
<reference evidence="2" key="1">
    <citation type="journal article" date="2023" name="G3 (Bethesda)">
        <title>Genome assembly and association tests identify interacting loci associated with vigor, precocity, and sex in interspecific pistachio rootstocks.</title>
        <authorList>
            <person name="Palmer W."/>
            <person name="Jacygrad E."/>
            <person name="Sagayaradj S."/>
            <person name="Cavanaugh K."/>
            <person name="Han R."/>
            <person name="Bertier L."/>
            <person name="Beede B."/>
            <person name="Kafkas S."/>
            <person name="Golino D."/>
            <person name="Preece J."/>
            <person name="Michelmore R."/>
        </authorList>
    </citation>
    <scope>NUCLEOTIDE SEQUENCE [LARGE SCALE GENOMIC DNA]</scope>
</reference>
<sequence>MVVDCGGCVIIMEDFGAAMTKVRAQKEKGVENFGAMCSKLRALKECLKHWNKNVFGDVHSKVEKVRSLVA</sequence>
<comment type="caution">
    <text evidence="1">The sequence shown here is derived from an EMBL/GenBank/DDBJ whole genome shotgun (WGS) entry which is preliminary data.</text>
</comment>
<keyword evidence="2" id="KW-1185">Reference proteome</keyword>